<comment type="caution">
    <text evidence="1">The sequence shown here is derived from an EMBL/GenBank/DDBJ whole genome shotgun (WGS) entry which is preliminary data.</text>
</comment>
<dbReference type="Proteomes" id="UP000293369">
    <property type="component" value="Unassembled WGS sequence"/>
</dbReference>
<accession>A0A4V2DWX2</accession>
<proteinExistence type="predicted"/>
<dbReference type="EMBL" id="SGFE01000144">
    <property type="protein sequence ID" value="RZI18723.1"/>
    <property type="molecule type" value="Genomic_DNA"/>
</dbReference>
<protein>
    <submittedName>
        <fullName evidence="1">Uncharacterized protein</fullName>
    </submittedName>
</protein>
<sequence>MHRRSPVGGGLPPIAVYQPRIDRLTLCYRGIGIRNHDAKRVARDLDLLVISGAPLNHAGRTQA</sequence>
<name>A0A4V2DWX2_9PSED</name>
<evidence type="ECO:0000313" key="1">
    <source>
        <dbReference type="EMBL" id="RZI18723.1"/>
    </source>
</evidence>
<dbReference type="AlphaFoldDB" id="A0A4V2DWX2"/>
<evidence type="ECO:0000313" key="2">
    <source>
        <dbReference type="Proteomes" id="UP000293369"/>
    </source>
</evidence>
<organism evidence="1 2">
    <name type="scientific">Pseudomonas orientalis</name>
    <dbReference type="NCBI Taxonomy" id="76758"/>
    <lineage>
        <taxon>Bacteria</taxon>
        <taxon>Pseudomonadati</taxon>
        <taxon>Pseudomonadota</taxon>
        <taxon>Gammaproteobacteria</taxon>
        <taxon>Pseudomonadales</taxon>
        <taxon>Pseudomonadaceae</taxon>
        <taxon>Pseudomonas</taxon>
    </lineage>
</organism>
<gene>
    <name evidence="1" type="ORF">EUX57_27620</name>
</gene>
<reference evidence="1 2" key="1">
    <citation type="submission" date="2019-02" db="EMBL/GenBank/DDBJ databases">
        <title>Pseudomonas spp from wheat grain.</title>
        <authorList>
            <person name="Cho G.-S."/>
            <person name="Franz C.M.A.P."/>
        </authorList>
    </citation>
    <scope>NUCLEOTIDE SEQUENCE [LARGE SCALE GENOMIC DNA]</scope>
    <source>
        <strain evidence="1 2">133NRW</strain>
    </source>
</reference>